<dbReference type="PIRSF" id="PIRSF002741">
    <property type="entry name" value="MppA"/>
    <property type="match status" value="1"/>
</dbReference>
<keyword evidence="2" id="KW-0813">Transport</keyword>
<protein>
    <submittedName>
        <fullName evidence="6">Peptide/nickel transport system substrate-binding protein</fullName>
    </submittedName>
</protein>
<evidence type="ECO:0000256" key="1">
    <source>
        <dbReference type="ARBA" id="ARBA00005695"/>
    </source>
</evidence>
<evidence type="ECO:0000313" key="7">
    <source>
        <dbReference type="Proteomes" id="UP000587760"/>
    </source>
</evidence>
<dbReference type="Proteomes" id="UP000587760">
    <property type="component" value="Unassembled WGS sequence"/>
</dbReference>
<evidence type="ECO:0000259" key="5">
    <source>
        <dbReference type="Pfam" id="PF00496"/>
    </source>
</evidence>
<evidence type="ECO:0000313" key="6">
    <source>
        <dbReference type="EMBL" id="MBB6482668.1"/>
    </source>
</evidence>
<evidence type="ECO:0000256" key="4">
    <source>
        <dbReference type="SAM" id="SignalP"/>
    </source>
</evidence>
<evidence type="ECO:0000256" key="3">
    <source>
        <dbReference type="ARBA" id="ARBA00022729"/>
    </source>
</evidence>
<organism evidence="6 7">
    <name type="scientific">Spirochaeta isovalerica</name>
    <dbReference type="NCBI Taxonomy" id="150"/>
    <lineage>
        <taxon>Bacteria</taxon>
        <taxon>Pseudomonadati</taxon>
        <taxon>Spirochaetota</taxon>
        <taxon>Spirochaetia</taxon>
        <taxon>Spirochaetales</taxon>
        <taxon>Spirochaetaceae</taxon>
        <taxon>Spirochaeta</taxon>
    </lineage>
</organism>
<dbReference type="RefSeq" id="WP_184748904.1">
    <property type="nucleotide sequence ID" value="NZ_JACHGJ010000015.1"/>
</dbReference>
<dbReference type="Pfam" id="PF00496">
    <property type="entry name" value="SBP_bac_5"/>
    <property type="match status" value="1"/>
</dbReference>
<reference evidence="6 7" key="1">
    <citation type="submission" date="2020-08" db="EMBL/GenBank/DDBJ databases">
        <title>Genomic Encyclopedia of Type Strains, Phase IV (KMG-IV): sequencing the most valuable type-strain genomes for metagenomic binning, comparative biology and taxonomic classification.</title>
        <authorList>
            <person name="Goeker M."/>
        </authorList>
    </citation>
    <scope>NUCLEOTIDE SEQUENCE [LARGE SCALE GENOMIC DNA]</scope>
    <source>
        <strain evidence="6 7">DSM 2461</strain>
    </source>
</reference>
<dbReference type="GO" id="GO:0030288">
    <property type="term" value="C:outer membrane-bounded periplasmic space"/>
    <property type="evidence" value="ECO:0007669"/>
    <property type="project" value="UniProtKB-ARBA"/>
</dbReference>
<dbReference type="GO" id="GO:0015833">
    <property type="term" value="P:peptide transport"/>
    <property type="evidence" value="ECO:0007669"/>
    <property type="project" value="TreeGrafter"/>
</dbReference>
<dbReference type="PANTHER" id="PTHR30290:SF9">
    <property type="entry name" value="OLIGOPEPTIDE-BINDING PROTEIN APPA"/>
    <property type="match status" value="1"/>
</dbReference>
<dbReference type="EMBL" id="JACHGJ010000015">
    <property type="protein sequence ID" value="MBB6482668.1"/>
    <property type="molecule type" value="Genomic_DNA"/>
</dbReference>
<comment type="similarity">
    <text evidence="1">Belongs to the bacterial solute-binding protein 5 family.</text>
</comment>
<dbReference type="Gene3D" id="3.40.190.10">
    <property type="entry name" value="Periplasmic binding protein-like II"/>
    <property type="match status" value="1"/>
</dbReference>
<sequence length="503" mass="55822">MDYKKKMTMLFALVLMSLTLPVYAGGAQEETEMVKDEVVVALSADITSLDPQGHNDTKSEMVSFLLFNRLFRLNTDFEVVPDLAESWEQPSDTEWVIKIKEGVKFHDGSEMTAEDVKFSMDRSKEAPKVQQVLSEVASIEVVDKYTVKFTTNSAFAPFLYTLVHAGTSVVPKAYVESGDEFAKPIGSGPYTFVEWISGDQVVLKKNEAYFDKNNMGQSSTITFKVIPEGTSRTIALETGEVDVVPELPTIDMNVVKDNSDLALYEKPSTRVDFFAMNTEKAPFDNVKVRQALNYAIDKDAIITVAIDGAGVKAESVLAPSFLGYKAGPYSYNPAKAKELLAAAGYPDGFEMEIMTSGDDRKKIAEVIQASLMEVGIKASIKMLEWGTFIDSVLRGDEETLILGWTSNPDPDATLTPHWFSGNIGGMNFARVNDPEMDRMLKEGREELDLGKREVIYNKLHTYIMDKAPWVPLFVKNNIVGANAALKGVELSPQGLWNLEKLHY</sequence>
<feature type="chain" id="PRO_5033046831" evidence="4">
    <location>
        <begin position="25"/>
        <end position="503"/>
    </location>
</feature>
<feature type="domain" description="Solute-binding protein family 5" evidence="5">
    <location>
        <begin position="78"/>
        <end position="423"/>
    </location>
</feature>
<evidence type="ECO:0000256" key="2">
    <source>
        <dbReference type="ARBA" id="ARBA00022448"/>
    </source>
</evidence>
<dbReference type="InterPro" id="IPR030678">
    <property type="entry name" value="Peptide/Ni-bd"/>
</dbReference>
<keyword evidence="3 4" id="KW-0732">Signal</keyword>
<dbReference type="PANTHER" id="PTHR30290">
    <property type="entry name" value="PERIPLASMIC BINDING COMPONENT OF ABC TRANSPORTER"/>
    <property type="match status" value="1"/>
</dbReference>
<name>A0A841RJJ7_9SPIO</name>
<keyword evidence="7" id="KW-1185">Reference proteome</keyword>
<dbReference type="Gene3D" id="3.90.76.10">
    <property type="entry name" value="Dipeptide-binding Protein, Domain 1"/>
    <property type="match status" value="1"/>
</dbReference>
<gene>
    <name evidence="6" type="ORF">HNR50_004373</name>
</gene>
<feature type="signal peptide" evidence="4">
    <location>
        <begin position="1"/>
        <end position="24"/>
    </location>
</feature>
<comment type="caution">
    <text evidence="6">The sequence shown here is derived from an EMBL/GenBank/DDBJ whole genome shotgun (WGS) entry which is preliminary data.</text>
</comment>
<dbReference type="GO" id="GO:0043190">
    <property type="term" value="C:ATP-binding cassette (ABC) transporter complex"/>
    <property type="evidence" value="ECO:0007669"/>
    <property type="project" value="InterPro"/>
</dbReference>
<proteinExistence type="inferred from homology"/>
<accession>A0A841RJJ7</accession>
<dbReference type="Gene3D" id="3.10.105.10">
    <property type="entry name" value="Dipeptide-binding Protein, Domain 3"/>
    <property type="match status" value="1"/>
</dbReference>
<dbReference type="InterPro" id="IPR000914">
    <property type="entry name" value="SBP_5_dom"/>
</dbReference>
<dbReference type="SUPFAM" id="SSF53850">
    <property type="entry name" value="Periplasmic binding protein-like II"/>
    <property type="match status" value="1"/>
</dbReference>
<dbReference type="AlphaFoldDB" id="A0A841RJJ7"/>
<dbReference type="InterPro" id="IPR039424">
    <property type="entry name" value="SBP_5"/>
</dbReference>
<dbReference type="GO" id="GO:1904680">
    <property type="term" value="F:peptide transmembrane transporter activity"/>
    <property type="evidence" value="ECO:0007669"/>
    <property type="project" value="TreeGrafter"/>
</dbReference>